<feature type="compositionally biased region" description="Acidic residues" evidence="1">
    <location>
        <begin position="315"/>
        <end position="333"/>
    </location>
</feature>
<sequence length="359" mass="40156">MPTIQFVHDLGACSTSPSISARLRVKHTMEINGASQQPIELRSPPSSLLRAMKLGVDLRIELTCMLEGASIPSIRVKTFPFISAILENLQAVTCSATSMYRMDEHDKSDEVLRHFIVLRHDSGTSVAPQLCLRSLELTLSLPERIHEFAQGLHAFHLYSVLESPPLPLQLCFDGLCSQLLTHLTSCYPSLFGEHAKTLRKNTEYLNSILTSLSRIFDRSANDSLKHQAQLHKSRLLDNVRSRLQNQAGALDSTRASIEEAMARTEDRTDSLAHSINQDICCVWLQLQPSEKQENMSVPVQDTDELEIHEDLPEPALEDEDSRGDLIIDTDSDGDNVPWEYRSSCSTQSILDTDTPPRSP</sequence>
<organism evidence="2 3">
    <name type="scientific">Rhizoctonia solani</name>
    <dbReference type="NCBI Taxonomy" id="456999"/>
    <lineage>
        <taxon>Eukaryota</taxon>
        <taxon>Fungi</taxon>
        <taxon>Dikarya</taxon>
        <taxon>Basidiomycota</taxon>
        <taxon>Agaricomycotina</taxon>
        <taxon>Agaricomycetes</taxon>
        <taxon>Cantharellales</taxon>
        <taxon>Ceratobasidiaceae</taxon>
        <taxon>Rhizoctonia</taxon>
    </lineage>
</organism>
<name>A0A8H3AUS3_9AGAM</name>
<accession>A0A8H3AUS3</accession>
<protein>
    <submittedName>
        <fullName evidence="2">Uncharacterized protein</fullName>
    </submittedName>
</protein>
<evidence type="ECO:0000313" key="3">
    <source>
        <dbReference type="Proteomes" id="UP000663841"/>
    </source>
</evidence>
<gene>
    <name evidence="2" type="ORF">RDB_LOCUS95573</name>
</gene>
<comment type="caution">
    <text evidence="2">The sequence shown here is derived from an EMBL/GenBank/DDBJ whole genome shotgun (WGS) entry which is preliminary data.</text>
</comment>
<dbReference type="Proteomes" id="UP000663841">
    <property type="component" value="Unassembled WGS sequence"/>
</dbReference>
<evidence type="ECO:0000256" key="1">
    <source>
        <dbReference type="SAM" id="MobiDB-lite"/>
    </source>
</evidence>
<proteinExistence type="predicted"/>
<dbReference type="AlphaFoldDB" id="A0A8H3AUS3"/>
<evidence type="ECO:0000313" key="2">
    <source>
        <dbReference type="EMBL" id="CAE6441031.1"/>
    </source>
</evidence>
<dbReference type="EMBL" id="CAJMWW010000093">
    <property type="protein sequence ID" value="CAE6441031.1"/>
    <property type="molecule type" value="Genomic_DNA"/>
</dbReference>
<feature type="compositionally biased region" description="Polar residues" evidence="1">
    <location>
        <begin position="342"/>
        <end position="351"/>
    </location>
</feature>
<reference evidence="2" key="1">
    <citation type="submission" date="2021-01" db="EMBL/GenBank/DDBJ databases">
        <authorList>
            <person name="Kaushik A."/>
        </authorList>
    </citation>
    <scope>NUCLEOTIDE SEQUENCE</scope>
    <source>
        <strain evidence="2">AG3-T5</strain>
    </source>
</reference>
<feature type="region of interest" description="Disordered" evidence="1">
    <location>
        <begin position="308"/>
        <end position="359"/>
    </location>
</feature>